<feature type="transmembrane region" description="Helical" evidence="6">
    <location>
        <begin position="30"/>
        <end position="54"/>
    </location>
</feature>
<evidence type="ECO:0000256" key="6">
    <source>
        <dbReference type="SAM" id="Phobius"/>
    </source>
</evidence>
<proteinExistence type="predicted"/>
<keyword evidence="4 6" id="KW-1133">Transmembrane helix</keyword>
<dbReference type="PANTHER" id="PTHR36115">
    <property type="entry name" value="PROLINE-RICH ANTIGEN HOMOLOG-RELATED"/>
    <property type="match status" value="1"/>
</dbReference>
<reference evidence="8 9" key="1">
    <citation type="submission" date="2018-05" db="EMBL/GenBank/DDBJ databases">
        <title>Genomic Encyclopedia of Type Strains, Phase IV (KMG-IV): sequencing the most valuable type-strain genomes for metagenomic binning, comparative biology and taxonomic classification.</title>
        <authorList>
            <person name="Goeker M."/>
        </authorList>
    </citation>
    <scope>NUCLEOTIDE SEQUENCE [LARGE SCALE GENOMIC DNA]</scope>
    <source>
        <strain evidence="8 9">DSM 6462</strain>
    </source>
</reference>
<keyword evidence="2" id="KW-1003">Cell membrane</keyword>
<gene>
    <name evidence="8" type="ORF">C7450_106144</name>
</gene>
<dbReference type="GO" id="GO:0005886">
    <property type="term" value="C:plasma membrane"/>
    <property type="evidence" value="ECO:0007669"/>
    <property type="project" value="UniProtKB-SubCell"/>
</dbReference>
<sequence>MSQLPPHQAPQPMTTIDDYAAIRGVITPRFFAYLIDLVVIALLMLVLFMVVAVLGAITFGLAWFLFPLVGACTGILYSAVTVSGERQSTIGMRLMGLKVIGPYGRPDFITAAIHALFFYVAASTGFLLAIDIITGFLRSDRRMLHDVLAQLAVIRD</sequence>
<keyword evidence="5 6" id="KW-0472">Membrane</keyword>
<evidence type="ECO:0000313" key="9">
    <source>
        <dbReference type="Proteomes" id="UP000248021"/>
    </source>
</evidence>
<dbReference type="Proteomes" id="UP000248021">
    <property type="component" value="Unassembled WGS sequence"/>
</dbReference>
<accession>A0A2V3U4U1</accession>
<dbReference type="InterPro" id="IPR010432">
    <property type="entry name" value="RDD"/>
</dbReference>
<keyword evidence="3 6" id="KW-0812">Transmembrane</keyword>
<protein>
    <submittedName>
        <fullName evidence="8">Putative RDD family membrane protein YckC</fullName>
    </submittedName>
</protein>
<evidence type="ECO:0000259" key="7">
    <source>
        <dbReference type="Pfam" id="PF06271"/>
    </source>
</evidence>
<dbReference type="Pfam" id="PF06271">
    <property type="entry name" value="RDD"/>
    <property type="match status" value="1"/>
</dbReference>
<comment type="caution">
    <text evidence="8">The sequence shown here is derived from an EMBL/GenBank/DDBJ whole genome shotgun (WGS) entry which is preliminary data.</text>
</comment>
<dbReference type="OrthoDB" id="7270324at2"/>
<feature type="domain" description="RDD" evidence="7">
    <location>
        <begin position="26"/>
        <end position="149"/>
    </location>
</feature>
<evidence type="ECO:0000313" key="8">
    <source>
        <dbReference type="EMBL" id="PXW57971.1"/>
    </source>
</evidence>
<evidence type="ECO:0000256" key="5">
    <source>
        <dbReference type="ARBA" id="ARBA00023136"/>
    </source>
</evidence>
<evidence type="ECO:0000256" key="3">
    <source>
        <dbReference type="ARBA" id="ARBA00022692"/>
    </source>
</evidence>
<dbReference type="EMBL" id="QJJK01000006">
    <property type="protein sequence ID" value="PXW57971.1"/>
    <property type="molecule type" value="Genomic_DNA"/>
</dbReference>
<dbReference type="PANTHER" id="PTHR36115:SF6">
    <property type="entry name" value="PROLINE-RICH ANTIGEN HOMOLOG"/>
    <property type="match status" value="1"/>
</dbReference>
<evidence type="ECO:0000256" key="4">
    <source>
        <dbReference type="ARBA" id="ARBA00022989"/>
    </source>
</evidence>
<evidence type="ECO:0000256" key="1">
    <source>
        <dbReference type="ARBA" id="ARBA00004651"/>
    </source>
</evidence>
<name>A0A2V3U4U1_9HYPH</name>
<organism evidence="8 9">
    <name type="scientific">Chelatococcus asaccharovorans</name>
    <dbReference type="NCBI Taxonomy" id="28210"/>
    <lineage>
        <taxon>Bacteria</taxon>
        <taxon>Pseudomonadati</taxon>
        <taxon>Pseudomonadota</taxon>
        <taxon>Alphaproteobacteria</taxon>
        <taxon>Hyphomicrobiales</taxon>
        <taxon>Chelatococcaceae</taxon>
        <taxon>Chelatococcus</taxon>
    </lineage>
</organism>
<feature type="transmembrane region" description="Helical" evidence="6">
    <location>
        <begin position="61"/>
        <end position="80"/>
    </location>
</feature>
<comment type="subcellular location">
    <subcellularLocation>
        <location evidence="1">Cell membrane</location>
        <topology evidence="1">Multi-pass membrane protein</topology>
    </subcellularLocation>
</comment>
<evidence type="ECO:0000256" key="2">
    <source>
        <dbReference type="ARBA" id="ARBA00022475"/>
    </source>
</evidence>
<dbReference type="InterPro" id="IPR051791">
    <property type="entry name" value="Pra-immunoreactive"/>
</dbReference>
<dbReference type="RefSeq" id="WP_146227343.1">
    <property type="nucleotide sequence ID" value="NZ_CAKNFM010000006.1"/>
</dbReference>
<feature type="transmembrane region" description="Helical" evidence="6">
    <location>
        <begin position="108"/>
        <end position="133"/>
    </location>
</feature>
<keyword evidence="9" id="KW-1185">Reference proteome</keyword>
<dbReference type="AlphaFoldDB" id="A0A2V3U4U1"/>